<gene>
    <name evidence="3" type="ORF">DLK05_10060</name>
</gene>
<keyword evidence="1" id="KW-0812">Transmembrane</keyword>
<dbReference type="PROSITE" id="PS51724">
    <property type="entry name" value="SPOR"/>
    <property type="match status" value="1"/>
</dbReference>
<dbReference type="InterPro" id="IPR007730">
    <property type="entry name" value="SPOR-like_dom"/>
</dbReference>
<evidence type="ECO:0000259" key="2">
    <source>
        <dbReference type="PROSITE" id="PS51724"/>
    </source>
</evidence>
<evidence type="ECO:0000313" key="3">
    <source>
        <dbReference type="EMBL" id="RUT77986.1"/>
    </source>
</evidence>
<sequence length="312" mass="35563">MLEVSKYISDLLFIHDCVILPGFGGFVANYQPAEIDENQSLFLPPKKAIGFNRNLTQNDGLLIHRVADSENLSYVEAEKSVRFFIEDISVRIQRGEKVSIDKVGVFYNDRRYNLQFEPSKNLNYLAEAFGLEQIKIPQLSSSVPEILLTDKKKIKLLFSEKRLRYAAVILPFALAIALIPMSSVNLPNLSSASMSWFQNDNKVLLEKTAPSTQISPPEEYVRFEPKLSESIVKAKLPVKGKYYLIAGSFTSLNNAEILRKELISRAYPASIIRNKNLYSVAINQFENRFEVDLFKKKVIAKNPKSFCWILKK</sequence>
<dbReference type="Pfam" id="PF05036">
    <property type="entry name" value="SPOR"/>
    <property type="match status" value="1"/>
</dbReference>
<evidence type="ECO:0000313" key="4">
    <source>
        <dbReference type="Proteomes" id="UP000282985"/>
    </source>
</evidence>
<feature type="transmembrane region" description="Helical" evidence="1">
    <location>
        <begin position="163"/>
        <end position="181"/>
    </location>
</feature>
<keyword evidence="1" id="KW-0472">Membrane</keyword>
<proteinExistence type="predicted"/>
<feature type="domain" description="SPOR" evidence="2">
    <location>
        <begin position="236"/>
        <end position="312"/>
    </location>
</feature>
<organism evidence="3 4">
    <name type="scientific">Ancylomarina longa</name>
    <dbReference type="NCBI Taxonomy" id="2487017"/>
    <lineage>
        <taxon>Bacteria</taxon>
        <taxon>Pseudomonadati</taxon>
        <taxon>Bacteroidota</taxon>
        <taxon>Bacteroidia</taxon>
        <taxon>Marinilabiliales</taxon>
        <taxon>Marinifilaceae</taxon>
        <taxon>Ancylomarina</taxon>
    </lineage>
</organism>
<dbReference type="Proteomes" id="UP000282985">
    <property type="component" value="Unassembled WGS sequence"/>
</dbReference>
<evidence type="ECO:0000256" key="1">
    <source>
        <dbReference type="SAM" id="Phobius"/>
    </source>
</evidence>
<dbReference type="InterPro" id="IPR041268">
    <property type="entry name" value="HU-CCDC81_bac_2"/>
</dbReference>
<dbReference type="Gene3D" id="3.30.70.1070">
    <property type="entry name" value="Sporulation related repeat"/>
    <property type="match status" value="1"/>
</dbReference>
<comment type="caution">
    <text evidence="3">The sequence shown here is derived from an EMBL/GenBank/DDBJ whole genome shotgun (WGS) entry which is preliminary data.</text>
</comment>
<dbReference type="AlphaFoldDB" id="A0A434AUG7"/>
<dbReference type="SUPFAM" id="SSF110997">
    <property type="entry name" value="Sporulation related repeat"/>
    <property type="match status" value="1"/>
</dbReference>
<keyword evidence="1" id="KW-1133">Transmembrane helix</keyword>
<dbReference type="Pfam" id="PF18175">
    <property type="entry name" value="HU-CCDC81_bac_2"/>
    <property type="match status" value="1"/>
</dbReference>
<keyword evidence="4" id="KW-1185">Reference proteome</keyword>
<dbReference type="InterPro" id="IPR040495">
    <property type="entry name" value="HU-CCDC81_bac_1"/>
</dbReference>
<name>A0A434AUG7_9BACT</name>
<dbReference type="GO" id="GO:0042834">
    <property type="term" value="F:peptidoglycan binding"/>
    <property type="evidence" value="ECO:0007669"/>
    <property type="project" value="InterPro"/>
</dbReference>
<dbReference type="RefSeq" id="WP_127343850.1">
    <property type="nucleotide sequence ID" value="NZ_RJJX01000012.1"/>
</dbReference>
<protein>
    <recommendedName>
        <fullName evidence="2">SPOR domain-containing protein</fullName>
    </recommendedName>
</protein>
<dbReference type="EMBL" id="RJJX01000012">
    <property type="protein sequence ID" value="RUT77986.1"/>
    <property type="molecule type" value="Genomic_DNA"/>
</dbReference>
<reference evidence="3 4" key="1">
    <citation type="submission" date="2018-11" db="EMBL/GenBank/DDBJ databases">
        <title>Parancylomarina longa gen. nov., sp. nov., isolated from sediments of southern Okinawa.</title>
        <authorList>
            <person name="Fu T."/>
        </authorList>
    </citation>
    <scope>NUCLEOTIDE SEQUENCE [LARGE SCALE GENOMIC DNA]</scope>
    <source>
        <strain evidence="3 4">T3-2 S1-C</strain>
    </source>
</reference>
<dbReference type="InterPro" id="IPR036680">
    <property type="entry name" value="SPOR-like_sf"/>
</dbReference>
<accession>A0A434AUG7</accession>
<dbReference type="OrthoDB" id="653949at2"/>
<dbReference type="Pfam" id="PF18174">
    <property type="entry name" value="HU-CCDC81_bac_1"/>
    <property type="match status" value="1"/>
</dbReference>